<name>A0AAN7Q7U6_9COLE</name>
<gene>
    <name evidence="6" type="ORF">RN001_001413</name>
</gene>
<feature type="domain" description="CHHC U11-48K-type" evidence="5">
    <location>
        <begin position="50"/>
        <end position="77"/>
    </location>
</feature>
<evidence type="ECO:0000256" key="4">
    <source>
        <dbReference type="SAM" id="MobiDB-lite"/>
    </source>
</evidence>
<reference evidence="7" key="1">
    <citation type="submission" date="2023-01" db="EMBL/GenBank/DDBJ databases">
        <title>Key to firefly adult light organ development and bioluminescence: homeobox transcription factors regulate luciferase expression and transportation to peroxisome.</title>
        <authorList>
            <person name="Fu X."/>
        </authorList>
    </citation>
    <scope>NUCLEOTIDE SEQUENCE [LARGE SCALE GENOMIC DNA]</scope>
</reference>
<dbReference type="Proteomes" id="UP001353858">
    <property type="component" value="Unassembled WGS sequence"/>
</dbReference>
<evidence type="ECO:0000256" key="1">
    <source>
        <dbReference type="ARBA" id="ARBA00022723"/>
    </source>
</evidence>
<dbReference type="PROSITE" id="PS51800">
    <property type="entry name" value="ZF_CHHC_U11_48K"/>
    <property type="match status" value="1"/>
</dbReference>
<evidence type="ECO:0000313" key="6">
    <source>
        <dbReference type="EMBL" id="KAK4885142.1"/>
    </source>
</evidence>
<dbReference type="AlphaFoldDB" id="A0AAN7Q7U6"/>
<dbReference type="Pfam" id="PF05253">
    <property type="entry name" value="zf-U11-48K"/>
    <property type="match status" value="1"/>
</dbReference>
<evidence type="ECO:0000256" key="2">
    <source>
        <dbReference type="ARBA" id="ARBA00022771"/>
    </source>
</evidence>
<dbReference type="GO" id="GO:0008270">
    <property type="term" value="F:zinc ion binding"/>
    <property type="evidence" value="ECO:0007669"/>
    <property type="project" value="UniProtKB-KW"/>
</dbReference>
<accession>A0AAN7Q7U6</accession>
<keyword evidence="7" id="KW-1185">Reference proteome</keyword>
<dbReference type="InterPro" id="IPR022776">
    <property type="entry name" value="TRM13/UPF0224_CHHC_Znf_dom"/>
</dbReference>
<sequence length="99" mass="12181">MLTIPSSWIFPNKKYILYPDEDKKKLIKQHSCPSDTWSKMKVKVHVENDMVMCPYNKFHFMLRHMLAKHLWRRRRQKEKRSGVPEKISEWEEAQKNRRP</sequence>
<keyword evidence="2" id="KW-0863">Zinc-finger</keyword>
<dbReference type="EMBL" id="JARPUR010000001">
    <property type="protein sequence ID" value="KAK4885142.1"/>
    <property type="molecule type" value="Genomic_DNA"/>
</dbReference>
<organism evidence="6 7">
    <name type="scientific">Aquatica leii</name>
    <dbReference type="NCBI Taxonomy" id="1421715"/>
    <lineage>
        <taxon>Eukaryota</taxon>
        <taxon>Metazoa</taxon>
        <taxon>Ecdysozoa</taxon>
        <taxon>Arthropoda</taxon>
        <taxon>Hexapoda</taxon>
        <taxon>Insecta</taxon>
        <taxon>Pterygota</taxon>
        <taxon>Neoptera</taxon>
        <taxon>Endopterygota</taxon>
        <taxon>Coleoptera</taxon>
        <taxon>Polyphaga</taxon>
        <taxon>Elateriformia</taxon>
        <taxon>Elateroidea</taxon>
        <taxon>Lampyridae</taxon>
        <taxon>Luciolinae</taxon>
        <taxon>Aquatica</taxon>
    </lineage>
</organism>
<feature type="region of interest" description="Disordered" evidence="4">
    <location>
        <begin position="73"/>
        <end position="99"/>
    </location>
</feature>
<protein>
    <recommendedName>
        <fullName evidence="5">CHHC U11-48K-type domain-containing protein</fullName>
    </recommendedName>
</protein>
<proteinExistence type="predicted"/>
<evidence type="ECO:0000259" key="5">
    <source>
        <dbReference type="PROSITE" id="PS51800"/>
    </source>
</evidence>
<evidence type="ECO:0000313" key="7">
    <source>
        <dbReference type="Proteomes" id="UP001353858"/>
    </source>
</evidence>
<feature type="compositionally biased region" description="Basic and acidic residues" evidence="4">
    <location>
        <begin position="79"/>
        <end position="99"/>
    </location>
</feature>
<keyword evidence="1" id="KW-0479">Metal-binding</keyword>
<evidence type="ECO:0000256" key="3">
    <source>
        <dbReference type="ARBA" id="ARBA00022833"/>
    </source>
</evidence>
<comment type="caution">
    <text evidence="6">The sequence shown here is derived from an EMBL/GenBank/DDBJ whole genome shotgun (WGS) entry which is preliminary data.</text>
</comment>
<keyword evidence="3" id="KW-0862">Zinc</keyword>